<evidence type="ECO:0000313" key="9">
    <source>
        <dbReference type="Proteomes" id="UP000189800"/>
    </source>
</evidence>
<dbReference type="AlphaFoldDB" id="A0A1T0CRY2"/>
<keyword evidence="4" id="KW-0808">Transferase</keyword>
<dbReference type="PANTHER" id="PTHR36449:SF1">
    <property type="entry name" value="ACETYLTRANSFERASE"/>
    <property type="match status" value="1"/>
</dbReference>
<sequence length="166" mass="18201">MKLLVIHKLDKVNQASEFDCGVVALNDFLCTQASQFIKRRESVLYGAVDMAHDGRLAGFYTLTATTMIQADDKALFKKQSPHLPIPCALIGRLAVDVRYQGIGLGADLLIHALQTVQAISGMMGLAFVVVDAKDDAAKRFYEKYGFLQISTNPRRLCLAVKSIPAN</sequence>
<name>A0A1T0CRY2_9GAMM</name>
<dbReference type="PROSITE" id="PS51186">
    <property type="entry name" value="GNAT"/>
    <property type="match status" value="1"/>
</dbReference>
<comment type="similarity">
    <text evidence="1">Belongs to the acetyltransferase family. GNAT subfamily.</text>
</comment>
<accession>A0A1T0CRY2</accession>
<dbReference type="EMBL" id="MUYU01000007">
    <property type="protein sequence ID" value="OOS25138.1"/>
    <property type="molecule type" value="Genomic_DNA"/>
</dbReference>
<feature type="domain" description="N-acetyltransferase" evidence="7">
    <location>
        <begin position="4"/>
        <end position="164"/>
    </location>
</feature>
<dbReference type="SUPFAM" id="SSF55729">
    <property type="entry name" value="Acyl-CoA N-acyltransferases (Nat)"/>
    <property type="match status" value="1"/>
</dbReference>
<evidence type="ECO:0000256" key="1">
    <source>
        <dbReference type="ARBA" id="ARBA00009342"/>
    </source>
</evidence>
<keyword evidence="3" id="KW-1277">Toxin-antitoxin system</keyword>
<evidence type="ECO:0000256" key="5">
    <source>
        <dbReference type="ARBA" id="ARBA00023315"/>
    </source>
</evidence>
<dbReference type="Proteomes" id="UP000189800">
    <property type="component" value="Unassembled WGS sequence"/>
</dbReference>
<gene>
    <name evidence="8" type="ORF">B0680_03310</name>
</gene>
<reference evidence="8 9" key="1">
    <citation type="submission" date="2017-02" db="EMBL/GenBank/DDBJ databases">
        <title>Draft genome sequence of Moraxella pluranimalium CCUG 54913T type strain.</title>
        <authorList>
            <person name="Salva-Serra F."/>
            <person name="Engstrom-Jakobsson H."/>
            <person name="Thorell K."/>
            <person name="Jaen-Luchoro D."/>
            <person name="Gonzales-Siles L."/>
            <person name="Karlsson R."/>
            <person name="Yazdan S."/>
            <person name="Boulund F."/>
            <person name="Johnning A."/>
            <person name="Engstrand L."/>
            <person name="Kristiansson E."/>
            <person name="Moore E."/>
        </authorList>
    </citation>
    <scope>NUCLEOTIDE SEQUENCE [LARGE SCALE GENOMIC DNA]</scope>
    <source>
        <strain evidence="8 9">CCUG 54913</strain>
    </source>
</reference>
<dbReference type="Gene3D" id="3.40.630.30">
    <property type="match status" value="1"/>
</dbReference>
<keyword evidence="5" id="KW-0012">Acyltransferase</keyword>
<evidence type="ECO:0000256" key="3">
    <source>
        <dbReference type="ARBA" id="ARBA00022649"/>
    </source>
</evidence>
<evidence type="ECO:0000256" key="2">
    <source>
        <dbReference type="ARBA" id="ARBA00022491"/>
    </source>
</evidence>
<evidence type="ECO:0000259" key="7">
    <source>
        <dbReference type="PROSITE" id="PS51186"/>
    </source>
</evidence>
<dbReference type="InterPro" id="IPR016181">
    <property type="entry name" value="Acyl_CoA_acyltransferase"/>
</dbReference>
<dbReference type="PANTHER" id="PTHR36449">
    <property type="entry name" value="ACETYLTRANSFERASE-RELATED"/>
    <property type="match status" value="1"/>
</dbReference>
<keyword evidence="2" id="KW-0678">Repressor</keyword>
<evidence type="ECO:0000256" key="6">
    <source>
        <dbReference type="ARBA" id="ARBA00049880"/>
    </source>
</evidence>
<evidence type="ECO:0000313" key="8">
    <source>
        <dbReference type="EMBL" id="OOS25138.1"/>
    </source>
</evidence>
<evidence type="ECO:0000256" key="4">
    <source>
        <dbReference type="ARBA" id="ARBA00022679"/>
    </source>
</evidence>
<keyword evidence="9" id="KW-1185">Reference proteome</keyword>
<proteinExistence type="inferred from homology"/>
<dbReference type="STRING" id="470453.B0680_03310"/>
<protein>
    <recommendedName>
        <fullName evidence="7">N-acetyltransferase domain-containing protein</fullName>
    </recommendedName>
</protein>
<comment type="catalytic activity">
    <reaction evidence="6">
        <text>glycyl-tRNA(Gly) + acetyl-CoA = N-acetylglycyl-tRNA(Gly) + CoA + H(+)</text>
        <dbReference type="Rhea" id="RHEA:81867"/>
        <dbReference type="Rhea" id="RHEA-COMP:9683"/>
        <dbReference type="Rhea" id="RHEA-COMP:19766"/>
        <dbReference type="ChEBI" id="CHEBI:15378"/>
        <dbReference type="ChEBI" id="CHEBI:57287"/>
        <dbReference type="ChEBI" id="CHEBI:57288"/>
        <dbReference type="ChEBI" id="CHEBI:78522"/>
        <dbReference type="ChEBI" id="CHEBI:232036"/>
    </reaction>
</comment>
<dbReference type="Pfam" id="PF00583">
    <property type="entry name" value="Acetyltransf_1"/>
    <property type="match status" value="1"/>
</dbReference>
<dbReference type="GO" id="GO:0016747">
    <property type="term" value="F:acyltransferase activity, transferring groups other than amino-acyl groups"/>
    <property type="evidence" value="ECO:0007669"/>
    <property type="project" value="InterPro"/>
</dbReference>
<comment type="caution">
    <text evidence="8">The sequence shown here is derived from an EMBL/GenBank/DDBJ whole genome shotgun (WGS) entry which is preliminary data.</text>
</comment>
<dbReference type="InterPro" id="IPR000182">
    <property type="entry name" value="GNAT_dom"/>
</dbReference>
<organism evidence="8 9">
    <name type="scientific">Moraxella pluranimalium</name>
    <dbReference type="NCBI Taxonomy" id="470453"/>
    <lineage>
        <taxon>Bacteria</taxon>
        <taxon>Pseudomonadati</taxon>
        <taxon>Pseudomonadota</taxon>
        <taxon>Gammaproteobacteria</taxon>
        <taxon>Moraxellales</taxon>
        <taxon>Moraxellaceae</taxon>
        <taxon>Moraxella</taxon>
    </lineage>
</organism>